<keyword evidence="3" id="KW-1185">Reference proteome</keyword>
<keyword evidence="2" id="KW-0689">Ribosomal protein</keyword>
<dbReference type="PANTHER" id="PTHR37809">
    <property type="entry name" value="RIBOSOMAL PROTEIN S12 METHYLTHIOTRANSFERASE ACCESSORY FACTOR YCAO"/>
    <property type="match status" value="1"/>
</dbReference>
<feature type="domain" description="YcaO" evidence="1">
    <location>
        <begin position="66"/>
        <end position="375"/>
    </location>
</feature>
<dbReference type="EMBL" id="LT594323">
    <property type="protein sequence ID" value="SBT38777.1"/>
    <property type="molecule type" value="Genomic_DNA"/>
</dbReference>
<name>A0A1A8Z4P8_9ACTN</name>
<dbReference type="OrthoDB" id="109999at2"/>
<keyword evidence="2" id="KW-0687">Ribonucleoprotein</keyword>
<evidence type="ECO:0000313" key="3">
    <source>
        <dbReference type="Proteomes" id="UP000199385"/>
    </source>
</evidence>
<dbReference type="NCBIfam" id="TIGR00702">
    <property type="entry name" value="YcaO-type kinase domain"/>
    <property type="match status" value="1"/>
</dbReference>
<dbReference type="PANTHER" id="PTHR37809:SF1">
    <property type="entry name" value="RIBOSOMAL PROTEIN S12 METHYLTHIOTRANSFERASE ACCESSORY FACTOR YCAO"/>
    <property type="match status" value="1"/>
</dbReference>
<sequence>MGTIAESMTPGNRRVVDPAETWARVRPHLAAMGITRVAEVTGLDVIGIPVFQAVRPNGRTLSVSQGKGVTAELARVSAVMESIEMWHAEEVDLPYVDAVVADIQPQLAYPVFDLPQPPRSALSSGSRLRWTAARSLSGAQGTWLPLACVRMDNTDPSGWSPPLLSSTSNGLASGNTVSEALVHALYELVERDARARVGAGHATPTVDVTTLTGESAALAERFHRAGVRLLVRDLTDLAGLPCYEAVIWSRDLPVRFAGSGCHRYADVALSRALTEAAQSRLTMIAGSRDDLSDEAYAWVDSRPRLRDPFSDCRPDREFVAGAVTTNLLEDLAAVTALVDEKSSGGVYWVDLSHRDFDIPVVRVVAPGLRLSQDYR</sequence>
<dbReference type="GO" id="GO:0016740">
    <property type="term" value="F:transferase activity"/>
    <property type="evidence" value="ECO:0007669"/>
    <property type="project" value="UniProtKB-KW"/>
</dbReference>
<protein>
    <submittedName>
        <fullName evidence="2">Ribosomal protein S12 methylthiotransferase accessory factor</fullName>
    </submittedName>
</protein>
<dbReference type="STRING" id="261654.GA0070611_0671"/>
<dbReference type="PATRIC" id="fig|261654.4.peg.679"/>
<organism evidence="2 3">
    <name type="scientific">Micromonospora auratinigra</name>
    <dbReference type="NCBI Taxonomy" id="261654"/>
    <lineage>
        <taxon>Bacteria</taxon>
        <taxon>Bacillati</taxon>
        <taxon>Actinomycetota</taxon>
        <taxon>Actinomycetes</taxon>
        <taxon>Micromonosporales</taxon>
        <taxon>Micromonosporaceae</taxon>
        <taxon>Micromonospora</taxon>
    </lineage>
</organism>
<dbReference type="Proteomes" id="UP000199385">
    <property type="component" value="Chromosome I"/>
</dbReference>
<dbReference type="PROSITE" id="PS51664">
    <property type="entry name" value="YCAO"/>
    <property type="match status" value="1"/>
</dbReference>
<dbReference type="Pfam" id="PF02624">
    <property type="entry name" value="YcaO"/>
    <property type="match status" value="1"/>
</dbReference>
<dbReference type="Gene3D" id="3.30.160.660">
    <property type="match status" value="1"/>
</dbReference>
<dbReference type="InterPro" id="IPR003776">
    <property type="entry name" value="YcaO-like_dom"/>
</dbReference>
<evidence type="ECO:0000313" key="2">
    <source>
        <dbReference type="EMBL" id="SBT38777.1"/>
    </source>
</evidence>
<dbReference type="RefSeq" id="WP_091657146.1">
    <property type="nucleotide sequence ID" value="NZ_LT594323.1"/>
</dbReference>
<dbReference type="Gene3D" id="3.30.1330.230">
    <property type="match status" value="1"/>
</dbReference>
<accession>A0A1A8Z4P8</accession>
<dbReference type="AlphaFoldDB" id="A0A1A8Z4P8"/>
<dbReference type="GO" id="GO:0005840">
    <property type="term" value="C:ribosome"/>
    <property type="evidence" value="ECO:0007669"/>
    <property type="project" value="UniProtKB-KW"/>
</dbReference>
<gene>
    <name evidence="2" type="ORF">GA0070611_0671</name>
</gene>
<keyword evidence="2" id="KW-0808">Transferase</keyword>
<reference evidence="3" key="1">
    <citation type="submission" date="2016-06" db="EMBL/GenBank/DDBJ databases">
        <authorList>
            <person name="Varghese N."/>
            <person name="Submissions Spin"/>
        </authorList>
    </citation>
    <scope>NUCLEOTIDE SEQUENCE [LARGE SCALE GENOMIC DNA]</scope>
    <source>
        <strain evidence="3">DSM 44815</strain>
    </source>
</reference>
<proteinExistence type="predicted"/>
<dbReference type="Gene3D" id="3.30.40.250">
    <property type="match status" value="1"/>
</dbReference>
<evidence type="ECO:0000259" key="1">
    <source>
        <dbReference type="PROSITE" id="PS51664"/>
    </source>
</evidence>